<gene>
    <name evidence="5" type="ORF">ACK2TP_15170</name>
</gene>
<keyword evidence="2 3" id="KW-0802">TPR repeat</keyword>
<dbReference type="EMBL" id="JBJYXY010000001">
    <property type="protein sequence ID" value="MFN2977112.1"/>
    <property type="molecule type" value="Genomic_DNA"/>
</dbReference>
<feature type="repeat" description="TPR" evidence="3">
    <location>
        <begin position="381"/>
        <end position="414"/>
    </location>
</feature>
<dbReference type="RefSeq" id="WP_263414715.1">
    <property type="nucleotide sequence ID" value="NZ_BAABBH010000001.1"/>
</dbReference>
<feature type="repeat" description="TPR" evidence="3">
    <location>
        <begin position="347"/>
        <end position="380"/>
    </location>
</feature>
<dbReference type="SMART" id="SM00028">
    <property type="entry name" value="TPR"/>
    <property type="match status" value="12"/>
</dbReference>
<dbReference type="PROSITE" id="PS50005">
    <property type="entry name" value="TPR"/>
    <property type="match status" value="10"/>
</dbReference>
<dbReference type="Pfam" id="PF13432">
    <property type="entry name" value="TPR_16"/>
    <property type="match status" value="5"/>
</dbReference>
<evidence type="ECO:0000313" key="5">
    <source>
        <dbReference type="EMBL" id="MFN2977112.1"/>
    </source>
</evidence>
<evidence type="ECO:0000256" key="3">
    <source>
        <dbReference type="PROSITE-ProRule" id="PRU00339"/>
    </source>
</evidence>
<feature type="signal peptide" evidence="4">
    <location>
        <begin position="1"/>
        <end position="22"/>
    </location>
</feature>
<feature type="chain" id="PRO_5045538719" evidence="4">
    <location>
        <begin position="23"/>
        <end position="589"/>
    </location>
</feature>
<dbReference type="PANTHER" id="PTHR45586">
    <property type="entry name" value="TPR REPEAT-CONTAINING PROTEIN PA4667"/>
    <property type="match status" value="1"/>
</dbReference>
<feature type="repeat" description="TPR" evidence="3">
    <location>
        <begin position="522"/>
        <end position="555"/>
    </location>
</feature>
<name>A0ABW9KMT9_9BACT</name>
<feature type="repeat" description="TPR" evidence="3">
    <location>
        <begin position="449"/>
        <end position="482"/>
    </location>
</feature>
<dbReference type="InterPro" id="IPR051012">
    <property type="entry name" value="CellSynth/LPSAsmb/PSIAsmb"/>
</dbReference>
<feature type="repeat" description="TPR" evidence="3">
    <location>
        <begin position="313"/>
        <end position="346"/>
    </location>
</feature>
<dbReference type="SUPFAM" id="SSF48452">
    <property type="entry name" value="TPR-like"/>
    <property type="match status" value="3"/>
</dbReference>
<evidence type="ECO:0000256" key="4">
    <source>
        <dbReference type="SAM" id="SignalP"/>
    </source>
</evidence>
<dbReference type="PROSITE" id="PS50293">
    <property type="entry name" value="TPR_REGION"/>
    <property type="match status" value="1"/>
</dbReference>
<evidence type="ECO:0000256" key="2">
    <source>
        <dbReference type="ARBA" id="ARBA00022803"/>
    </source>
</evidence>
<feature type="repeat" description="TPR" evidence="3">
    <location>
        <begin position="279"/>
        <end position="312"/>
    </location>
</feature>
<comment type="caution">
    <text evidence="5">The sequence shown here is derived from an EMBL/GenBank/DDBJ whole genome shotgun (WGS) entry which is preliminary data.</text>
</comment>
<dbReference type="Proteomes" id="UP001634747">
    <property type="component" value="Unassembled WGS sequence"/>
</dbReference>
<reference evidence="5 6" key="1">
    <citation type="submission" date="2024-12" db="EMBL/GenBank/DDBJ databases">
        <authorList>
            <person name="Lee Y."/>
        </authorList>
    </citation>
    <scope>NUCLEOTIDE SEQUENCE [LARGE SCALE GENOMIC DNA]</scope>
    <source>
        <strain evidence="5 6">03SUJ4</strain>
    </source>
</reference>
<evidence type="ECO:0000313" key="6">
    <source>
        <dbReference type="Proteomes" id="UP001634747"/>
    </source>
</evidence>
<keyword evidence="1" id="KW-0677">Repeat</keyword>
<dbReference type="InterPro" id="IPR019734">
    <property type="entry name" value="TPR_rpt"/>
</dbReference>
<feature type="repeat" description="TPR" evidence="3">
    <location>
        <begin position="415"/>
        <end position="448"/>
    </location>
</feature>
<organism evidence="5 6">
    <name type="scientific">Terriglobus aquaticus</name>
    <dbReference type="NCBI Taxonomy" id="940139"/>
    <lineage>
        <taxon>Bacteria</taxon>
        <taxon>Pseudomonadati</taxon>
        <taxon>Acidobacteriota</taxon>
        <taxon>Terriglobia</taxon>
        <taxon>Terriglobales</taxon>
        <taxon>Acidobacteriaceae</taxon>
        <taxon>Terriglobus</taxon>
    </lineage>
</organism>
<protein>
    <submittedName>
        <fullName evidence="5">Tetratricopeptide repeat protein</fullName>
    </submittedName>
</protein>
<proteinExistence type="predicted"/>
<dbReference type="InterPro" id="IPR011990">
    <property type="entry name" value="TPR-like_helical_dom_sf"/>
</dbReference>
<evidence type="ECO:0000256" key="1">
    <source>
        <dbReference type="ARBA" id="ARBA00022737"/>
    </source>
</evidence>
<feature type="repeat" description="TPR" evidence="3">
    <location>
        <begin position="61"/>
        <end position="94"/>
    </location>
</feature>
<sequence>MTLRRLSLLVLTASCAAGSAQTGVDAAGKAFREGVAATQAHQLTLAEQKFRAVVRLAPGIAAGHSALGAVLVQEGRSGDALPELRRALQMDPNDGAAQLNLGTASAAVLGTSAGTSAQVEEGITALQAWRTQHGTALPPDSSIALAQLYMAKQQPADAAQTLEAALAAAPSDPTLQDAEGILLAQQKHFAEAEPHFRAALAAAPAGSDTLAAILLHLGADLVDEGRATDALSLLQQAASLRPNNTAIQIQLGSAQFQAGDEAGALATLRHALEQDPRNSQAAYQLALTLESLGRNQEAVPLFAQALTARPDDPDILTNYGLALVQTGKAREALPLYTRAVKLAPNDATLHQDLGVAYLQQSDLDNAIAEFARSSALDPNSAQIAYDLGLAYKLKDHFAESIAAFEKARSLDPQLADAPYSLGVLYMQQGDFSKAASALQQAVALRPDNGEMWGMLGSVLKQDGKPKEAAEALRRAVALDPGQPGNHVNLASVLIELGDREGAAAERKQAAELSRAATAKQKERFALDSGNVLLQRGQFAEASTQFRNAIAADPTDAAPHLALADALDHLGAKAEADVERARGKALQSKQ</sequence>
<feature type="repeat" description="TPR" evidence="3">
    <location>
        <begin position="211"/>
        <end position="244"/>
    </location>
</feature>
<dbReference type="PANTHER" id="PTHR45586:SF14">
    <property type="entry name" value="TETRATRICOPEPTIDE TPR_2 REPEAT PROTEIN"/>
    <property type="match status" value="1"/>
</dbReference>
<keyword evidence="4" id="KW-0732">Signal</keyword>
<dbReference type="Pfam" id="PF14559">
    <property type="entry name" value="TPR_19"/>
    <property type="match status" value="1"/>
</dbReference>
<keyword evidence="6" id="KW-1185">Reference proteome</keyword>
<dbReference type="Pfam" id="PF13414">
    <property type="entry name" value="TPR_11"/>
    <property type="match status" value="1"/>
</dbReference>
<accession>A0ABW9KMT9</accession>
<dbReference type="Gene3D" id="1.25.40.10">
    <property type="entry name" value="Tetratricopeptide repeat domain"/>
    <property type="match status" value="6"/>
</dbReference>
<feature type="repeat" description="TPR" evidence="3">
    <location>
        <begin position="245"/>
        <end position="278"/>
    </location>
</feature>